<evidence type="ECO:0000256" key="1">
    <source>
        <dbReference type="SAM" id="Phobius"/>
    </source>
</evidence>
<keyword evidence="4" id="KW-1185">Reference proteome</keyword>
<keyword evidence="1" id="KW-1133">Transmembrane helix</keyword>
<dbReference type="EMBL" id="PKSM01000005">
    <property type="protein sequence ID" value="POW22909.1"/>
    <property type="molecule type" value="Genomic_DNA"/>
</dbReference>
<dbReference type="InterPro" id="IPR051044">
    <property type="entry name" value="MAG_DAG_Lipase"/>
</dbReference>
<sequence length="476" mass="53954">MTELSTSEAMKLIPSGPEQQAARESFLEKYSTAVPWPIPKEQEWYWKDTPRPVDSLPVLKSVFVHPFLERIGLRTNDDPTYGRYSLPFSPNEKLIRDDKRYTCWDGRIFLKERSDKQIAEPVEEKTSQWVWYQVWWDEEASKRTGVELDLLFCHGICEYGGAFAKNAKKFLDAGLIRFDLTKQQYQISHHSLKLYMKSQHGRSTGFHAHLTNLDCLAHTVHMVLGDVIKRDSVAGLAQRPVIVVGQSMGGFATVLYGGLFLAPDPIIFVVFILFIGLTTFFLFLFSTSLYHSPTVKSRPTLTGLPQPKLLGLIPLCPMLAIAPDSRPAYLVELFARMVCGFAGRLALANANKGKNTPDSWFEAQFKLDPQSYTGDLRISTGLNILSALDFTNEHLADLIVPFQIMHGGSDRVTNPRGSIALYEQSKSTQKSIKIYPFVEHIMMRIGRDEEDDLPRQKILNDIIQWIDEIRAATPNP</sequence>
<proteinExistence type="predicted"/>
<reference evidence="4" key="2">
    <citation type="journal article" date="2018" name="BMC Genomics">
        <title>Genomic insights into host adaptation between the wheat stripe rust pathogen (Puccinia striiformis f. sp. tritici) and the barley stripe rust pathogen (Puccinia striiformis f. sp. hordei).</title>
        <authorList>
            <person name="Xia C."/>
            <person name="Wang M."/>
            <person name="Yin C."/>
            <person name="Cornejo O.E."/>
            <person name="Hulbert S.H."/>
            <person name="Chen X."/>
        </authorList>
    </citation>
    <scope>NUCLEOTIDE SEQUENCE [LARGE SCALE GENOMIC DNA]</scope>
    <source>
        <strain evidence="4">93TX-2</strain>
    </source>
</reference>
<gene>
    <name evidence="3" type="ORF">PSHT_00662</name>
</gene>
<dbReference type="InterPro" id="IPR029058">
    <property type="entry name" value="AB_hydrolase_fold"/>
</dbReference>
<protein>
    <recommendedName>
        <fullName evidence="2">Serine aminopeptidase S33 domain-containing protein</fullName>
    </recommendedName>
</protein>
<keyword evidence="1" id="KW-0472">Membrane</keyword>
<dbReference type="Pfam" id="PF12146">
    <property type="entry name" value="Hydrolase_4"/>
    <property type="match status" value="1"/>
</dbReference>
<dbReference type="OrthoDB" id="10249433at2759"/>
<comment type="caution">
    <text evidence="3">The sequence shown here is derived from an EMBL/GenBank/DDBJ whole genome shotgun (WGS) entry which is preliminary data.</text>
</comment>
<dbReference type="PANTHER" id="PTHR11614">
    <property type="entry name" value="PHOSPHOLIPASE-RELATED"/>
    <property type="match status" value="1"/>
</dbReference>
<feature type="transmembrane region" description="Helical" evidence="1">
    <location>
        <begin position="240"/>
        <end position="260"/>
    </location>
</feature>
<dbReference type="Proteomes" id="UP000238274">
    <property type="component" value="Unassembled WGS sequence"/>
</dbReference>
<organism evidence="3 4">
    <name type="scientific">Puccinia striiformis</name>
    <dbReference type="NCBI Taxonomy" id="27350"/>
    <lineage>
        <taxon>Eukaryota</taxon>
        <taxon>Fungi</taxon>
        <taxon>Dikarya</taxon>
        <taxon>Basidiomycota</taxon>
        <taxon>Pucciniomycotina</taxon>
        <taxon>Pucciniomycetes</taxon>
        <taxon>Pucciniales</taxon>
        <taxon>Pucciniaceae</taxon>
        <taxon>Puccinia</taxon>
    </lineage>
</organism>
<evidence type="ECO:0000259" key="2">
    <source>
        <dbReference type="Pfam" id="PF12146"/>
    </source>
</evidence>
<evidence type="ECO:0000313" key="3">
    <source>
        <dbReference type="EMBL" id="POW22909.1"/>
    </source>
</evidence>
<dbReference type="SUPFAM" id="SSF53474">
    <property type="entry name" value="alpha/beta-Hydrolases"/>
    <property type="match status" value="1"/>
</dbReference>
<evidence type="ECO:0000313" key="4">
    <source>
        <dbReference type="Proteomes" id="UP000238274"/>
    </source>
</evidence>
<dbReference type="AlphaFoldDB" id="A0A2S4WMC9"/>
<dbReference type="InterPro" id="IPR022742">
    <property type="entry name" value="Hydrolase_4"/>
</dbReference>
<reference evidence="4" key="3">
    <citation type="journal article" date="2018" name="Mol. Plant Microbe Interact.">
        <title>Genome sequence resources for the wheat stripe rust pathogen (Puccinia striiformis f. sp. tritici) and the barley stripe rust pathogen (Puccinia striiformis f. sp. hordei).</title>
        <authorList>
            <person name="Xia C."/>
            <person name="Wang M."/>
            <person name="Yin C."/>
            <person name="Cornejo O.E."/>
            <person name="Hulbert S.H."/>
            <person name="Chen X."/>
        </authorList>
    </citation>
    <scope>NUCLEOTIDE SEQUENCE [LARGE SCALE GENOMIC DNA]</scope>
    <source>
        <strain evidence="4">93TX-2</strain>
    </source>
</reference>
<dbReference type="VEuPathDB" id="FungiDB:PSHT_00662"/>
<name>A0A2S4WMC9_9BASI</name>
<reference evidence="3 4" key="1">
    <citation type="submission" date="2017-12" db="EMBL/GenBank/DDBJ databases">
        <title>Gene loss provides genomic basis for host adaptation in cereal stripe rust fungi.</title>
        <authorList>
            <person name="Xia C."/>
        </authorList>
    </citation>
    <scope>NUCLEOTIDE SEQUENCE [LARGE SCALE GENOMIC DNA]</scope>
    <source>
        <strain evidence="3 4">93TX-2</strain>
    </source>
</reference>
<feature type="transmembrane region" description="Helical" evidence="1">
    <location>
        <begin position="266"/>
        <end position="290"/>
    </location>
</feature>
<feature type="domain" description="Serine aminopeptidase S33" evidence="2">
    <location>
        <begin position="307"/>
        <end position="442"/>
    </location>
</feature>
<accession>A0A2S4WMC9</accession>
<dbReference type="Gene3D" id="3.40.50.1820">
    <property type="entry name" value="alpha/beta hydrolase"/>
    <property type="match status" value="1"/>
</dbReference>
<dbReference type="VEuPathDB" id="FungiDB:PSTT_01752"/>
<keyword evidence="1" id="KW-0812">Transmembrane</keyword>